<gene>
    <name evidence="2" type="ORF">METZ01_LOCUS274768</name>
</gene>
<organism evidence="2">
    <name type="scientific">marine metagenome</name>
    <dbReference type="NCBI Taxonomy" id="408172"/>
    <lineage>
        <taxon>unclassified sequences</taxon>
        <taxon>metagenomes</taxon>
        <taxon>ecological metagenomes</taxon>
    </lineage>
</organism>
<reference evidence="2" key="1">
    <citation type="submission" date="2018-05" db="EMBL/GenBank/DDBJ databases">
        <authorList>
            <person name="Lanie J.A."/>
            <person name="Ng W.-L."/>
            <person name="Kazmierczak K.M."/>
            <person name="Andrzejewski T.M."/>
            <person name="Davidsen T.M."/>
            <person name="Wayne K.J."/>
            <person name="Tettelin H."/>
            <person name="Glass J.I."/>
            <person name="Rusch D."/>
            <person name="Podicherti R."/>
            <person name="Tsui H.-C.T."/>
            <person name="Winkler M.E."/>
        </authorList>
    </citation>
    <scope>NUCLEOTIDE SEQUENCE</scope>
</reference>
<protein>
    <submittedName>
        <fullName evidence="2">Uncharacterized protein</fullName>
    </submittedName>
</protein>
<evidence type="ECO:0000256" key="1">
    <source>
        <dbReference type="SAM" id="MobiDB-lite"/>
    </source>
</evidence>
<accession>A0A382KAE8</accession>
<dbReference type="EMBL" id="UINC01079680">
    <property type="protein sequence ID" value="SVC21914.1"/>
    <property type="molecule type" value="Genomic_DNA"/>
</dbReference>
<evidence type="ECO:0000313" key="2">
    <source>
        <dbReference type="EMBL" id="SVC21914.1"/>
    </source>
</evidence>
<proteinExistence type="predicted"/>
<feature type="region of interest" description="Disordered" evidence="1">
    <location>
        <begin position="64"/>
        <end position="93"/>
    </location>
</feature>
<sequence length="93" mass="10712">MHIIEVAEPLIETKIVWAKKGKNNITRKYRCSFGKRKGRVVASPMQCSAPIDMKKRFALKKTKARLGSKMARKAKKTKRFNPASKRVRALNRQ</sequence>
<dbReference type="AlphaFoldDB" id="A0A382KAE8"/>
<name>A0A382KAE8_9ZZZZ</name>